<protein>
    <recommendedName>
        <fullName evidence="5">UPF0391 membrane protein ACFQJ4_11005</fullName>
    </recommendedName>
</protein>
<sequence>MVAPSAVAAFPAQLFSGEFLEWALAFFVLAVLAWAVGARGIAGISMEIARLLVLVFLVLALLTLVL</sequence>
<evidence type="ECO:0000313" key="7">
    <source>
        <dbReference type="Proteomes" id="UP001596398"/>
    </source>
</evidence>
<comment type="similarity">
    <text evidence="5">Belongs to the UPF0391 family.</text>
</comment>
<keyword evidence="3 5" id="KW-1133">Transmembrane helix</keyword>
<comment type="caution">
    <text evidence="5">Lacks conserved residue(s) required for the propagation of feature annotation.</text>
</comment>
<keyword evidence="4 5" id="KW-0472">Membrane</keyword>
<keyword evidence="1 5" id="KW-1003">Cell membrane</keyword>
<keyword evidence="7" id="KW-1185">Reference proteome</keyword>
<dbReference type="HAMAP" id="MF_01361">
    <property type="entry name" value="UPF0391"/>
    <property type="match status" value="1"/>
</dbReference>
<evidence type="ECO:0000313" key="6">
    <source>
        <dbReference type="EMBL" id="MFC7235845.1"/>
    </source>
</evidence>
<feature type="transmembrane region" description="Helical" evidence="5">
    <location>
        <begin position="48"/>
        <end position="65"/>
    </location>
</feature>
<feature type="transmembrane region" description="Helical" evidence="5">
    <location>
        <begin position="19"/>
        <end position="36"/>
    </location>
</feature>
<keyword evidence="2 5" id="KW-0812">Transmembrane</keyword>
<gene>
    <name evidence="6" type="ORF">ACFQJ4_11005</name>
</gene>
<dbReference type="EMBL" id="JBHTAP010000001">
    <property type="protein sequence ID" value="MFC7235845.1"/>
    <property type="molecule type" value="Genomic_DNA"/>
</dbReference>
<dbReference type="GO" id="GO:0005886">
    <property type="term" value="C:plasma membrane"/>
    <property type="evidence" value="ECO:0007669"/>
    <property type="project" value="UniProtKB-UniRule"/>
</dbReference>
<dbReference type="AlphaFoldDB" id="A0ABD5ZR69"/>
<dbReference type="RefSeq" id="WP_276233986.1">
    <property type="nucleotide sequence ID" value="NZ_CP119802.1"/>
</dbReference>
<accession>A0ABD5ZR69</accession>
<evidence type="ECO:0000256" key="1">
    <source>
        <dbReference type="ARBA" id="ARBA00022475"/>
    </source>
</evidence>
<evidence type="ECO:0000256" key="3">
    <source>
        <dbReference type="ARBA" id="ARBA00022989"/>
    </source>
</evidence>
<evidence type="ECO:0000256" key="5">
    <source>
        <dbReference type="HAMAP-Rule" id="MF_01361"/>
    </source>
</evidence>
<evidence type="ECO:0000256" key="2">
    <source>
        <dbReference type="ARBA" id="ARBA00022692"/>
    </source>
</evidence>
<evidence type="ECO:0000256" key="4">
    <source>
        <dbReference type="ARBA" id="ARBA00023136"/>
    </source>
</evidence>
<proteinExistence type="inferred from homology"/>
<dbReference type="Pfam" id="PF07043">
    <property type="entry name" value="DUF1328"/>
    <property type="match status" value="1"/>
</dbReference>
<comment type="caution">
    <text evidence="6">The sequence shown here is derived from an EMBL/GenBank/DDBJ whole genome shotgun (WGS) entry which is preliminary data.</text>
</comment>
<organism evidence="6 7">
    <name type="scientific">Halosegnis marinus</name>
    <dbReference type="NCBI Taxonomy" id="3034023"/>
    <lineage>
        <taxon>Archaea</taxon>
        <taxon>Methanobacteriati</taxon>
        <taxon>Methanobacteriota</taxon>
        <taxon>Stenosarchaea group</taxon>
        <taxon>Halobacteria</taxon>
        <taxon>Halobacteriales</taxon>
        <taxon>Natronomonadaceae</taxon>
        <taxon>Halosegnis</taxon>
    </lineage>
</organism>
<dbReference type="GeneID" id="79267543"/>
<dbReference type="Proteomes" id="UP001596398">
    <property type="component" value="Unassembled WGS sequence"/>
</dbReference>
<dbReference type="InterPro" id="IPR009760">
    <property type="entry name" value="DUF1328"/>
</dbReference>
<name>A0ABD5ZR69_9EURY</name>
<reference evidence="6 7" key="1">
    <citation type="journal article" date="2019" name="Int. J. Syst. Evol. Microbiol.">
        <title>The Global Catalogue of Microorganisms (GCM) 10K type strain sequencing project: providing services to taxonomists for standard genome sequencing and annotation.</title>
        <authorList>
            <consortium name="The Broad Institute Genomics Platform"/>
            <consortium name="The Broad Institute Genome Sequencing Center for Infectious Disease"/>
            <person name="Wu L."/>
            <person name="Ma J."/>
        </authorList>
    </citation>
    <scope>NUCLEOTIDE SEQUENCE [LARGE SCALE GENOMIC DNA]</scope>
    <source>
        <strain evidence="6 7">DT85</strain>
    </source>
</reference>